<protein>
    <recommendedName>
        <fullName evidence="3">SpoVT-AbrB domain-containing protein</fullName>
    </recommendedName>
</protein>
<dbReference type="Gene3D" id="2.10.260.10">
    <property type="match status" value="1"/>
</dbReference>
<evidence type="ECO:0008006" key="3">
    <source>
        <dbReference type="Google" id="ProtNLM"/>
    </source>
</evidence>
<gene>
    <name evidence="1" type="ORF">C5L23_000180</name>
</gene>
<accession>A0A4R5N6N5</accession>
<dbReference type="EMBL" id="PUFI01000016">
    <property type="protein sequence ID" value="TDG67226.1"/>
    <property type="molecule type" value="Genomic_DNA"/>
</dbReference>
<reference evidence="1 2" key="1">
    <citation type="journal article" date="2019" name="Appl. Microbiol. Biotechnol.">
        <title>Uncovering carbohydrate metabolism through a genotype-phenotype association study of 56 lactic acid bacteria genomes.</title>
        <authorList>
            <person name="Buron-Moles G."/>
            <person name="Chailyan A."/>
            <person name="Dolejs I."/>
            <person name="Forster J."/>
            <person name="Miks M.H."/>
        </authorList>
    </citation>
    <scope>NUCLEOTIDE SEQUENCE [LARGE SCALE GENOMIC DNA]</scope>
    <source>
        <strain evidence="1 2">ATCC 700006</strain>
    </source>
</reference>
<dbReference type="AlphaFoldDB" id="A0A4R5N6N5"/>
<keyword evidence="2" id="KW-1185">Reference proteome</keyword>
<name>A0A4R5N6N5_9LACO</name>
<evidence type="ECO:0000313" key="2">
    <source>
        <dbReference type="Proteomes" id="UP000295681"/>
    </source>
</evidence>
<dbReference type="Proteomes" id="UP000295681">
    <property type="component" value="Unassembled WGS sequence"/>
</dbReference>
<proteinExistence type="predicted"/>
<evidence type="ECO:0000313" key="1">
    <source>
        <dbReference type="EMBL" id="TDG67226.1"/>
    </source>
</evidence>
<sequence length="36" mass="3795">MQAAPVASTKLASWGNSKATRIPKEVLGKANVLDNQ</sequence>
<comment type="caution">
    <text evidence="1">The sequence shown here is derived from an EMBL/GenBank/DDBJ whole genome shotgun (WGS) entry which is preliminary data.</text>
</comment>
<organism evidence="1 2">
    <name type="scientific">Leuconostoc fallax</name>
    <dbReference type="NCBI Taxonomy" id="1251"/>
    <lineage>
        <taxon>Bacteria</taxon>
        <taxon>Bacillati</taxon>
        <taxon>Bacillota</taxon>
        <taxon>Bacilli</taxon>
        <taxon>Lactobacillales</taxon>
        <taxon>Lactobacillaceae</taxon>
        <taxon>Leuconostoc</taxon>
    </lineage>
</organism>